<evidence type="ECO:0000313" key="3">
    <source>
        <dbReference type="Proteomes" id="UP001362999"/>
    </source>
</evidence>
<reference evidence="2 3" key="1">
    <citation type="journal article" date="2024" name="J Genomics">
        <title>Draft genome sequencing and assembly of Favolaschia claudopus CIRM-BRFM 2984 isolated from oak limbs.</title>
        <authorList>
            <person name="Navarro D."/>
            <person name="Drula E."/>
            <person name="Chaduli D."/>
            <person name="Cazenave R."/>
            <person name="Ahrendt S."/>
            <person name="Wang J."/>
            <person name="Lipzen A."/>
            <person name="Daum C."/>
            <person name="Barry K."/>
            <person name="Grigoriev I.V."/>
            <person name="Favel A."/>
            <person name="Rosso M.N."/>
            <person name="Martin F."/>
        </authorList>
    </citation>
    <scope>NUCLEOTIDE SEQUENCE [LARGE SCALE GENOMIC DNA]</scope>
    <source>
        <strain evidence="2 3">CIRM-BRFM 2984</strain>
    </source>
</reference>
<dbReference type="EMBL" id="JAWWNJ010000038">
    <property type="protein sequence ID" value="KAK7021450.1"/>
    <property type="molecule type" value="Genomic_DNA"/>
</dbReference>
<organism evidence="2 3">
    <name type="scientific">Favolaschia claudopus</name>
    <dbReference type="NCBI Taxonomy" id="2862362"/>
    <lineage>
        <taxon>Eukaryota</taxon>
        <taxon>Fungi</taxon>
        <taxon>Dikarya</taxon>
        <taxon>Basidiomycota</taxon>
        <taxon>Agaricomycotina</taxon>
        <taxon>Agaricomycetes</taxon>
        <taxon>Agaricomycetidae</taxon>
        <taxon>Agaricales</taxon>
        <taxon>Marasmiineae</taxon>
        <taxon>Mycenaceae</taxon>
        <taxon>Favolaschia</taxon>
    </lineage>
</organism>
<proteinExistence type="predicted"/>
<dbReference type="Gene3D" id="3.30.710.10">
    <property type="entry name" value="Potassium Channel Kv1.1, Chain A"/>
    <property type="match status" value="1"/>
</dbReference>
<evidence type="ECO:0000259" key="1">
    <source>
        <dbReference type="SMART" id="SM00225"/>
    </source>
</evidence>
<gene>
    <name evidence="2" type="ORF">R3P38DRAFT_2533606</name>
</gene>
<protein>
    <submittedName>
        <fullName evidence="2">BTB domain-containing protein</fullName>
    </submittedName>
</protein>
<evidence type="ECO:0000313" key="2">
    <source>
        <dbReference type="EMBL" id="KAK7021450.1"/>
    </source>
</evidence>
<accession>A0AAW0B6B7</accession>
<sequence length="320" mass="35720">MEKNTVKVEGLWFSREMIVIKAEHKLFRVPAGILSARSSVFSDMMAFPQPLDEERIDGTPVLLVQDTADGFDAFLRAVYDTSFFMPAPAPVDLFTALSILRLSHKYDIQYLHRRALDHLVVDGWYHQTYRGAQFSARRADNPDVHLRVIAQSSPINALSVISAATEVNALWFLPYAYYCASTFSCNTLLAASTTETQPYVQRCLLSHAALLRATVSANQFLATRCRKEMCRDLLECRLSDFFASVVAGSCPNPLADSVVDLKVEGICDSCYENTVIQQHEAVCTFWEDLPQLYGLPSWADLHLMKCVAMGPEDDVAGEGT</sequence>
<dbReference type="SUPFAM" id="SSF54695">
    <property type="entry name" value="POZ domain"/>
    <property type="match status" value="1"/>
</dbReference>
<feature type="domain" description="BTB" evidence="1">
    <location>
        <begin position="16"/>
        <end position="123"/>
    </location>
</feature>
<dbReference type="AlphaFoldDB" id="A0AAW0B6B7"/>
<name>A0AAW0B6B7_9AGAR</name>
<dbReference type="InterPro" id="IPR000210">
    <property type="entry name" value="BTB/POZ_dom"/>
</dbReference>
<dbReference type="Pfam" id="PF00651">
    <property type="entry name" value="BTB"/>
    <property type="match status" value="1"/>
</dbReference>
<dbReference type="InterPro" id="IPR011333">
    <property type="entry name" value="SKP1/BTB/POZ_sf"/>
</dbReference>
<keyword evidence="3" id="KW-1185">Reference proteome</keyword>
<dbReference type="Proteomes" id="UP001362999">
    <property type="component" value="Unassembled WGS sequence"/>
</dbReference>
<dbReference type="SMART" id="SM00225">
    <property type="entry name" value="BTB"/>
    <property type="match status" value="1"/>
</dbReference>
<comment type="caution">
    <text evidence="2">The sequence shown here is derived from an EMBL/GenBank/DDBJ whole genome shotgun (WGS) entry which is preliminary data.</text>
</comment>